<keyword evidence="4" id="KW-1185">Reference proteome</keyword>
<dbReference type="EMBL" id="KZ678521">
    <property type="protein sequence ID" value="PSR80783.1"/>
    <property type="molecule type" value="Genomic_DNA"/>
</dbReference>
<reference evidence="2 4" key="1">
    <citation type="journal article" date="2018" name="Mycol. Prog.">
        <title>Coniella lustricola, a new species from submerged detritus.</title>
        <authorList>
            <person name="Raudabaugh D.B."/>
            <person name="Iturriaga T."/>
            <person name="Carver A."/>
            <person name="Mondo S."/>
            <person name="Pangilinan J."/>
            <person name="Lipzen A."/>
            <person name="He G."/>
            <person name="Amirebrahimi M."/>
            <person name="Grigoriev I.V."/>
            <person name="Miller A.N."/>
        </authorList>
    </citation>
    <scope>NUCLEOTIDE SEQUENCE [LARGE SCALE GENOMIC DNA]</scope>
    <source>
        <strain evidence="2 4">B22-T-1</strain>
    </source>
</reference>
<evidence type="ECO:0000313" key="2">
    <source>
        <dbReference type="EMBL" id="PSR80783.1"/>
    </source>
</evidence>
<evidence type="ECO:0000313" key="3">
    <source>
        <dbReference type="EMBL" id="PSR83373.1"/>
    </source>
</evidence>
<dbReference type="EMBL" id="KZ678461">
    <property type="protein sequence ID" value="PSR83373.1"/>
    <property type="molecule type" value="Genomic_DNA"/>
</dbReference>
<evidence type="ECO:0000256" key="1">
    <source>
        <dbReference type="SAM" id="MobiDB-lite"/>
    </source>
</evidence>
<feature type="compositionally biased region" description="Basic and acidic residues" evidence="1">
    <location>
        <begin position="110"/>
        <end position="130"/>
    </location>
</feature>
<dbReference type="Proteomes" id="UP000241462">
    <property type="component" value="Unassembled WGS sequence"/>
</dbReference>
<dbReference type="AlphaFoldDB" id="A0A2T3A0W3"/>
<protein>
    <submittedName>
        <fullName evidence="2">Uncharacterized protein</fullName>
    </submittedName>
</protein>
<feature type="compositionally biased region" description="Basic and acidic residues" evidence="1">
    <location>
        <begin position="91"/>
        <end position="103"/>
    </location>
</feature>
<gene>
    <name evidence="3" type="ORF">BD289DRAFT_436049</name>
    <name evidence="2" type="ORF">BD289DRAFT_440284</name>
</gene>
<evidence type="ECO:0000313" key="4">
    <source>
        <dbReference type="Proteomes" id="UP000241462"/>
    </source>
</evidence>
<sequence length="169" mass="18980">MSAAAAVGWASLTASDQKIESTTHLHVHDIAGVKQRLVDVFIAYFPLYFYLACRPPHRHLRSVNVGPGTVHFAWHGVALCPSVLNEMLNREDKTRHDEQDRTRARMTRCNLDKEEGNSQDHPAAEKHTHPADAMQPHGGPSRPTFASPRSPHRRPGEEAMYFSQIVMDP</sequence>
<dbReference type="InParanoid" id="A0A2T3A0W3"/>
<accession>A0A2T3A0W3</accession>
<organism evidence="2 4">
    <name type="scientific">Coniella lustricola</name>
    <dbReference type="NCBI Taxonomy" id="2025994"/>
    <lineage>
        <taxon>Eukaryota</taxon>
        <taxon>Fungi</taxon>
        <taxon>Dikarya</taxon>
        <taxon>Ascomycota</taxon>
        <taxon>Pezizomycotina</taxon>
        <taxon>Sordariomycetes</taxon>
        <taxon>Sordariomycetidae</taxon>
        <taxon>Diaporthales</taxon>
        <taxon>Schizoparmaceae</taxon>
        <taxon>Coniella</taxon>
    </lineage>
</organism>
<proteinExistence type="predicted"/>
<name>A0A2T3A0W3_9PEZI</name>
<feature type="region of interest" description="Disordered" evidence="1">
    <location>
        <begin position="91"/>
        <end position="169"/>
    </location>
</feature>